<reference evidence="3 4" key="1">
    <citation type="submission" date="2020-07" db="EMBL/GenBank/DDBJ databases">
        <title>Facklamia lactis sp. nov., isolated from raw milk.</title>
        <authorList>
            <person name="Doll E.V."/>
            <person name="Huptas C."/>
            <person name="Staib L."/>
            <person name="Wenning M."/>
            <person name="Scherer S."/>
        </authorList>
    </citation>
    <scope>NUCLEOTIDE SEQUENCE [LARGE SCALE GENOMIC DNA]</scope>
    <source>
        <strain evidence="3 4">DSM 111018</strain>
    </source>
</reference>
<dbReference type="EMBL" id="JACBXQ010000002">
    <property type="protein sequence ID" value="MBG9985967.1"/>
    <property type="molecule type" value="Genomic_DNA"/>
</dbReference>
<accession>A0ABS0LPQ7</accession>
<dbReference type="Proteomes" id="UP000721415">
    <property type="component" value="Unassembled WGS sequence"/>
</dbReference>
<keyword evidence="4" id="KW-1185">Reference proteome</keyword>
<evidence type="ECO:0000313" key="3">
    <source>
        <dbReference type="EMBL" id="MBG9985967.1"/>
    </source>
</evidence>
<organism evidence="3 4">
    <name type="scientific">Facklamia lactis</name>
    <dbReference type="NCBI Taxonomy" id="2749967"/>
    <lineage>
        <taxon>Bacteria</taxon>
        <taxon>Bacillati</taxon>
        <taxon>Bacillota</taxon>
        <taxon>Bacilli</taxon>
        <taxon>Lactobacillales</taxon>
        <taxon>Aerococcaceae</taxon>
        <taxon>Facklamia</taxon>
    </lineage>
</organism>
<evidence type="ECO:0000313" key="4">
    <source>
        <dbReference type="Proteomes" id="UP000721415"/>
    </source>
</evidence>
<evidence type="ECO:0000256" key="1">
    <source>
        <dbReference type="SAM" id="MobiDB-lite"/>
    </source>
</evidence>
<keyword evidence="2" id="KW-1133">Transmembrane helix</keyword>
<protein>
    <recommendedName>
        <fullName evidence="5">Cell shape-determining protein</fullName>
    </recommendedName>
</protein>
<evidence type="ECO:0008006" key="5">
    <source>
        <dbReference type="Google" id="ProtNLM"/>
    </source>
</evidence>
<keyword evidence="2" id="KW-0472">Membrane</keyword>
<keyword evidence="2" id="KW-0812">Transmembrane</keyword>
<feature type="transmembrane region" description="Helical" evidence="2">
    <location>
        <begin position="26"/>
        <end position="42"/>
    </location>
</feature>
<name>A0ABS0LPQ7_9LACT</name>
<gene>
    <name evidence="3" type="ORF">HZY91_03550</name>
</gene>
<feature type="compositionally biased region" description="Acidic residues" evidence="1">
    <location>
        <begin position="563"/>
        <end position="574"/>
    </location>
</feature>
<comment type="caution">
    <text evidence="3">The sequence shown here is derived from an EMBL/GenBank/DDBJ whole genome shotgun (WGS) entry which is preliminary data.</text>
</comment>
<dbReference type="RefSeq" id="WP_197114874.1">
    <property type="nucleotide sequence ID" value="NZ_JACBXQ010000002.1"/>
</dbReference>
<feature type="region of interest" description="Disordered" evidence="1">
    <location>
        <begin position="563"/>
        <end position="586"/>
    </location>
</feature>
<sequence>MPVKDVTPNSASSFNKINKIKKFSPRYLYLVLMIFLSIYYYLVLPPFHYASLDFWIFLAIALIGVFIIELFTDSSGWLQKIKNQNYQSLEIKGIKLPKKYRWFFIPIPLLLLLALAGHLIFSPLFISKQYANLIQPVTKDFKSEFPESNIDQIPLVDRDTAVRLGNRHLGALTDLVSQFEASEEYTQINISAKPYRVTPLKYAGFFKWLNNFKDGIPHYLQVDNVTGKVEVKSPEQPIRYSFAEHLGRNIYRHLRFNYPFNIFGQPSFEVDDEGIPYYIATTYGRKFFLREAEPTGLVIVNAMTGDHQKYELDEVPGWVDRVYSAELIMHQLNLNGQYKNGFWNSLFAKEGVTEATEGYNYIPMNDDLYLYTGITSVVADDSNIGFVLVNLRTKESSMFPLSAAEEFSAMQSAEGSVQETGYKATFPLLINLQNKPMYILTLKDSSGLIKDYALVDVQNYQQVYVAPSLTQLMKQYAEDQPLDLESISQENLQELTGQVESIQAVVQDGQTMYYFMMDGKVYQAPLALNEFLPFVQEGQDINFTVDTEGSIYSVDLSKSFGDNADEEATVEETSETTVDPLIENVN</sequence>
<feature type="transmembrane region" description="Helical" evidence="2">
    <location>
        <begin position="54"/>
        <end position="72"/>
    </location>
</feature>
<proteinExistence type="predicted"/>
<evidence type="ECO:0000256" key="2">
    <source>
        <dbReference type="SAM" id="Phobius"/>
    </source>
</evidence>
<feature type="transmembrane region" description="Helical" evidence="2">
    <location>
        <begin position="102"/>
        <end position="126"/>
    </location>
</feature>